<proteinExistence type="predicted"/>
<dbReference type="Proteomes" id="UP000797356">
    <property type="component" value="Chromosome 3"/>
</dbReference>
<dbReference type="EMBL" id="CM017874">
    <property type="protein sequence ID" value="KAG1334525.1"/>
    <property type="molecule type" value="Genomic_DNA"/>
</dbReference>
<evidence type="ECO:0000313" key="1">
    <source>
        <dbReference type="EMBL" id="KAG1334525.1"/>
    </source>
</evidence>
<gene>
    <name evidence="1" type="ORF">COCNU_03G006440</name>
</gene>
<sequence length="119" mass="13504">MRGKMAHEKSQSINVLQDLLRYTTPSNSLPTTVDSVMLKNLKVKDLLIPGSRGWNISLIHWASREKVFRVLSNALPEVDMLDRLEWEHLSLLQEFGIVSHVGAFYTYSVFMSVALPFAA</sequence>
<reference evidence="1" key="1">
    <citation type="journal article" date="2017" name="Gigascience">
        <title>The genome draft of coconut (Cocos nucifera).</title>
        <authorList>
            <person name="Xiao Y."/>
            <person name="Xu P."/>
            <person name="Fan H."/>
            <person name="Baudouin L."/>
            <person name="Xia W."/>
            <person name="Bocs S."/>
            <person name="Xu J."/>
            <person name="Li Q."/>
            <person name="Guo A."/>
            <person name="Zhou L."/>
            <person name="Li J."/>
            <person name="Wu Y."/>
            <person name="Ma Z."/>
            <person name="Armero A."/>
            <person name="Issali A.E."/>
            <person name="Liu N."/>
            <person name="Peng M."/>
            <person name="Yang Y."/>
        </authorList>
    </citation>
    <scope>NUCLEOTIDE SEQUENCE</scope>
    <source>
        <tissue evidence="1">Spear leaf of Hainan Tall coconut</tissue>
    </source>
</reference>
<name>A0A8K0MYJ2_COCNU</name>
<protein>
    <submittedName>
        <fullName evidence="1">Uncharacterized protein</fullName>
    </submittedName>
</protein>
<comment type="caution">
    <text evidence="1">The sequence shown here is derived from an EMBL/GenBank/DDBJ whole genome shotgun (WGS) entry which is preliminary data.</text>
</comment>
<accession>A0A8K0MYJ2</accession>
<keyword evidence="2" id="KW-1185">Reference proteome</keyword>
<evidence type="ECO:0000313" key="2">
    <source>
        <dbReference type="Proteomes" id="UP000797356"/>
    </source>
</evidence>
<dbReference type="AlphaFoldDB" id="A0A8K0MYJ2"/>
<organism evidence="1 2">
    <name type="scientific">Cocos nucifera</name>
    <name type="common">Coconut palm</name>
    <dbReference type="NCBI Taxonomy" id="13894"/>
    <lineage>
        <taxon>Eukaryota</taxon>
        <taxon>Viridiplantae</taxon>
        <taxon>Streptophyta</taxon>
        <taxon>Embryophyta</taxon>
        <taxon>Tracheophyta</taxon>
        <taxon>Spermatophyta</taxon>
        <taxon>Magnoliopsida</taxon>
        <taxon>Liliopsida</taxon>
        <taxon>Arecaceae</taxon>
        <taxon>Arecoideae</taxon>
        <taxon>Cocoseae</taxon>
        <taxon>Attaleinae</taxon>
        <taxon>Cocos</taxon>
    </lineage>
</organism>
<reference evidence="1" key="2">
    <citation type="submission" date="2019-07" db="EMBL/GenBank/DDBJ databases">
        <authorList>
            <person name="Yang Y."/>
            <person name="Bocs S."/>
            <person name="Baudouin L."/>
        </authorList>
    </citation>
    <scope>NUCLEOTIDE SEQUENCE</scope>
    <source>
        <tissue evidence="1">Spear leaf of Hainan Tall coconut</tissue>
    </source>
</reference>